<dbReference type="SMART" id="SM00858">
    <property type="entry name" value="SAF"/>
    <property type="match status" value="1"/>
</dbReference>
<dbReference type="Pfam" id="PF13144">
    <property type="entry name" value="ChapFlgA"/>
    <property type="match status" value="1"/>
</dbReference>
<evidence type="ECO:0000256" key="3">
    <source>
        <dbReference type="ARBA" id="ARBA00022764"/>
    </source>
</evidence>
<name>A0A5B2V901_9HYPH</name>
<dbReference type="GO" id="GO:0044780">
    <property type="term" value="P:bacterial-type flagellum assembly"/>
    <property type="evidence" value="ECO:0007669"/>
    <property type="project" value="InterPro"/>
</dbReference>
<dbReference type="InterPro" id="IPR017585">
    <property type="entry name" value="SAF_FlgA"/>
</dbReference>
<dbReference type="GO" id="GO:0042597">
    <property type="term" value="C:periplasmic space"/>
    <property type="evidence" value="ECO:0007669"/>
    <property type="project" value="UniProtKB-SubCell"/>
</dbReference>
<keyword evidence="6" id="KW-0282">Flagellum</keyword>
<evidence type="ECO:0000313" key="6">
    <source>
        <dbReference type="EMBL" id="KAA2234707.1"/>
    </source>
</evidence>
<dbReference type="Gene3D" id="2.30.30.760">
    <property type="match status" value="1"/>
</dbReference>
<proteinExistence type="inferred from homology"/>
<dbReference type="InterPro" id="IPR039246">
    <property type="entry name" value="Flagellar_FlgA"/>
</dbReference>
<protein>
    <recommendedName>
        <fullName evidence="4">Flagella basal body P-ring formation protein FlgA</fullName>
    </recommendedName>
</protein>
<feature type="chain" id="PRO_5023159737" description="Flagella basal body P-ring formation protein FlgA" evidence="4">
    <location>
        <begin position="28"/>
        <end position="156"/>
    </location>
</feature>
<dbReference type="OrthoDB" id="8448733at2"/>
<dbReference type="EMBL" id="VUOA01000045">
    <property type="protein sequence ID" value="KAA2234707.1"/>
    <property type="molecule type" value="Genomic_DNA"/>
</dbReference>
<dbReference type="CDD" id="cd11614">
    <property type="entry name" value="SAF_CpaB_FlgA_like"/>
    <property type="match status" value="1"/>
</dbReference>
<dbReference type="InterPro" id="IPR013974">
    <property type="entry name" value="SAF"/>
</dbReference>
<evidence type="ECO:0000256" key="4">
    <source>
        <dbReference type="RuleBase" id="RU362063"/>
    </source>
</evidence>
<feature type="domain" description="SAF" evidence="5">
    <location>
        <begin position="30"/>
        <end position="92"/>
    </location>
</feature>
<feature type="signal peptide" evidence="4">
    <location>
        <begin position="1"/>
        <end position="27"/>
    </location>
</feature>
<dbReference type="NCBIfam" id="TIGR03170">
    <property type="entry name" value="flgA_cterm"/>
    <property type="match status" value="1"/>
</dbReference>
<evidence type="ECO:0000259" key="5">
    <source>
        <dbReference type="SMART" id="SM00858"/>
    </source>
</evidence>
<evidence type="ECO:0000256" key="1">
    <source>
        <dbReference type="ARBA" id="ARBA00004418"/>
    </source>
</evidence>
<comment type="subcellular location">
    <subcellularLocation>
        <location evidence="1 4">Periplasm</location>
    </subcellularLocation>
</comment>
<accession>A0A5B2V901</accession>
<comment type="caution">
    <text evidence="6">The sequence shown here is derived from an EMBL/GenBank/DDBJ whole genome shotgun (WGS) entry which is preliminary data.</text>
</comment>
<keyword evidence="6" id="KW-0966">Cell projection</keyword>
<keyword evidence="7" id="KW-1185">Reference proteome</keyword>
<comment type="function">
    <text evidence="4">Involved in the assembly process of the P-ring formation. It may associate with FlgF on the rod constituting a structure essential for the P-ring assembly or may act as a modulator protein for the P-ring assembly.</text>
</comment>
<dbReference type="PANTHER" id="PTHR36307:SF1">
    <property type="entry name" value="FLAGELLA BASAL BODY P-RING FORMATION PROTEIN FLGA"/>
    <property type="match status" value="1"/>
</dbReference>
<dbReference type="AlphaFoldDB" id="A0A5B2V901"/>
<evidence type="ECO:0000256" key="2">
    <source>
        <dbReference type="ARBA" id="ARBA00022729"/>
    </source>
</evidence>
<comment type="similarity">
    <text evidence="4">Belongs to the FlgA family.</text>
</comment>
<keyword evidence="6" id="KW-0969">Cilium</keyword>
<dbReference type="Proteomes" id="UP000323142">
    <property type="component" value="Unassembled WGS sequence"/>
</dbReference>
<evidence type="ECO:0000313" key="7">
    <source>
        <dbReference type="Proteomes" id="UP000323142"/>
    </source>
</evidence>
<gene>
    <name evidence="6" type="primary">flgA</name>
    <name evidence="6" type="ORF">F0L46_23370</name>
</gene>
<reference evidence="6 7" key="1">
    <citation type="submission" date="2019-09" db="EMBL/GenBank/DDBJ databases">
        <title>Salinarimonas rosea gen. nov., sp. nov., a new member of the a-2 subgroup of the Proteobacteria.</title>
        <authorList>
            <person name="Liu J."/>
        </authorList>
    </citation>
    <scope>NUCLEOTIDE SEQUENCE [LARGE SCALE GENOMIC DNA]</scope>
    <source>
        <strain evidence="6 7">BN140002</strain>
    </source>
</reference>
<dbReference type="PANTHER" id="PTHR36307">
    <property type="entry name" value="FLAGELLA BASAL BODY P-RING FORMATION PROTEIN FLGA"/>
    <property type="match status" value="1"/>
</dbReference>
<keyword evidence="4" id="KW-1005">Bacterial flagellum biogenesis</keyword>
<organism evidence="6 7">
    <name type="scientific">Salinarimonas soli</name>
    <dbReference type="NCBI Taxonomy" id="1638099"/>
    <lineage>
        <taxon>Bacteria</taxon>
        <taxon>Pseudomonadati</taxon>
        <taxon>Pseudomonadota</taxon>
        <taxon>Alphaproteobacteria</taxon>
        <taxon>Hyphomicrobiales</taxon>
        <taxon>Salinarimonadaceae</taxon>
        <taxon>Salinarimonas</taxon>
    </lineage>
</organism>
<keyword evidence="3 4" id="KW-0574">Periplasm</keyword>
<sequence>MSMPARVLRSLATLAALLAGPALPALADGRPWPVPTVTIYPGETIRDSIIEDREFPGMADRPQAVDSRRVLVGKVARRTLAPGQLIPINAVEDPKLVVRGTPVQVVFAQDGLVISALASPLQSGSVGEMVRARNIDSGLVVVGTVQADGTLRVGSR</sequence>
<reference evidence="6 7" key="2">
    <citation type="submission" date="2019-09" db="EMBL/GenBank/DDBJ databases">
        <authorList>
            <person name="Jin C."/>
        </authorList>
    </citation>
    <scope>NUCLEOTIDE SEQUENCE [LARGE SCALE GENOMIC DNA]</scope>
    <source>
        <strain evidence="6 7">BN140002</strain>
    </source>
</reference>
<keyword evidence="2 4" id="KW-0732">Signal</keyword>